<organism evidence="9 10">
    <name type="scientific">Kaistia hirudinis</name>
    <dbReference type="NCBI Taxonomy" id="1293440"/>
    <lineage>
        <taxon>Bacteria</taxon>
        <taxon>Pseudomonadati</taxon>
        <taxon>Pseudomonadota</taxon>
        <taxon>Alphaproteobacteria</taxon>
        <taxon>Hyphomicrobiales</taxon>
        <taxon>Kaistiaceae</taxon>
        <taxon>Kaistia</taxon>
    </lineage>
</organism>
<dbReference type="RefSeq" id="WP_183400001.1">
    <property type="nucleotide sequence ID" value="NZ_JACIDS010000004.1"/>
</dbReference>
<keyword evidence="4" id="KW-0645">Protease</keyword>
<evidence type="ECO:0000313" key="9">
    <source>
        <dbReference type="EMBL" id="MBB3932358.1"/>
    </source>
</evidence>
<keyword evidence="6" id="KW-0788">Thiol protease</keyword>
<dbReference type="InterPro" id="IPR000816">
    <property type="entry name" value="Peptidase_C15"/>
</dbReference>
<evidence type="ECO:0000256" key="1">
    <source>
        <dbReference type="ARBA" id="ARBA00006641"/>
    </source>
</evidence>
<dbReference type="GO" id="GO:0016920">
    <property type="term" value="F:pyroglutamyl-peptidase activity"/>
    <property type="evidence" value="ECO:0007669"/>
    <property type="project" value="InterPro"/>
</dbReference>
<dbReference type="SUPFAM" id="SSF53182">
    <property type="entry name" value="Pyrrolidone carboxyl peptidase (pyroglutamate aminopeptidase)"/>
    <property type="match status" value="1"/>
</dbReference>
<sequence>MTGPVALVTGSKPFAGLPTNPAELLLPFLDGMMVDGITIIARATPVSRTGLPDHLPALVAEHRPVFVLALGLALGAPDIRIETIAVNACHFAIPDNEGVRPLGGEPIEPGGPAARMASWDAGAVVEAILAQDIPARRSFHAGTHLCNLTLYTYLGALEALGLASPCGFLHLPYLPEQIVWLMRQRGNQPGSAQSSPLELPSMALETQLTAVRAALGALARQAIACGAVPASPPLSSEELLP</sequence>
<dbReference type="InterPro" id="IPR036440">
    <property type="entry name" value="Peptidase_C15-like_sf"/>
</dbReference>
<evidence type="ECO:0000256" key="6">
    <source>
        <dbReference type="ARBA" id="ARBA00022807"/>
    </source>
</evidence>
<keyword evidence="5 9" id="KW-0378">Hydrolase</keyword>
<gene>
    <name evidence="9" type="ORF">GGR25_003416</name>
</gene>
<dbReference type="PANTHER" id="PTHR23402:SF1">
    <property type="entry name" value="PYROGLUTAMYL-PEPTIDASE I"/>
    <property type="match status" value="1"/>
</dbReference>
<dbReference type="PANTHER" id="PTHR23402">
    <property type="entry name" value="PROTEASE FAMILY C15 PYROGLUTAMYL-PEPTIDASE I-RELATED"/>
    <property type="match status" value="1"/>
</dbReference>
<dbReference type="Proteomes" id="UP000553963">
    <property type="component" value="Unassembled WGS sequence"/>
</dbReference>
<dbReference type="AlphaFoldDB" id="A0A840AT08"/>
<keyword evidence="3" id="KW-0963">Cytoplasm</keyword>
<evidence type="ECO:0000256" key="5">
    <source>
        <dbReference type="ARBA" id="ARBA00022801"/>
    </source>
</evidence>
<evidence type="ECO:0000256" key="4">
    <source>
        <dbReference type="ARBA" id="ARBA00022670"/>
    </source>
</evidence>
<dbReference type="Gene3D" id="3.40.630.20">
    <property type="entry name" value="Peptidase C15, pyroglutamyl peptidase I-like"/>
    <property type="match status" value="1"/>
</dbReference>
<evidence type="ECO:0000256" key="7">
    <source>
        <dbReference type="ARBA" id="ARBA00030836"/>
    </source>
</evidence>
<evidence type="ECO:0000256" key="2">
    <source>
        <dbReference type="ARBA" id="ARBA00019191"/>
    </source>
</evidence>
<comment type="similarity">
    <text evidence="1">Belongs to the peptidase C15 family.</text>
</comment>
<comment type="caution">
    <text evidence="9">The sequence shown here is derived from an EMBL/GenBank/DDBJ whole genome shotgun (WGS) entry which is preliminary data.</text>
</comment>
<dbReference type="CDD" id="cd00501">
    <property type="entry name" value="Peptidase_C15"/>
    <property type="match status" value="1"/>
</dbReference>
<dbReference type="GO" id="GO:0006508">
    <property type="term" value="P:proteolysis"/>
    <property type="evidence" value="ECO:0007669"/>
    <property type="project" value="UniProtKB-KW"/>
</dbReference>
<keyword evidence="10" id="KW-1185">Reference proteome</keyword>
<dbReference type="GO" id="GO:0005829">
    <property type="term" value="C:cytosol"/>
    <property type="evidence" value="ECO:0007669"/>
    <property type="project" value="InterPro"/>
</dbReference>
<accession>A0A840AT08</accession>
<dbReference type="InterPro" id="IPR016125">
    <property type="entry name" value="Peptidase_C15-like"/>
</dbReference>
<evidence type="ECO:0000256" key="8">
    <source>
        <dbReference type="ARBA" id="ARBA00031559"/>
    </source>
</evidence>
<evidence type="ECO:0000313" key="10">
    <source>
        <dbReference type="Proteomes" id="UP000553963"/>
    </source>
</evidence>
<dbReference type="PIRSF" id="PIRSF015592">
    <property type="entry name" value="Prld-crbxl_pptds"/>
    <property type="match status" value="1"/>
</dbReference>
<name>A0A840AT08_9HYPH</name>
<evidence type="ECO:0000256" key="3">
    <source>
        <dbReference type="ARBA" id="ARBA00022490"/>
    </source>
</evidence>
<dbReference type="Pfam" id="PF01470">
    <property type="entry name" value="Peptidase_C15"/>
    <property type="match status" value="1"/>
</dbReference>
<reference evidence="9 10" key="1">
    <citation type="submission" date="2020-08" db="EMBL/GenBank/DDBJ databases">
        <title>Genomic Encyclopedia of Type Strains, Phase IV (KMG-IV): sequencing the most valuable type-strain genomes for metagenomic binning, comparative biology and taxonomic classification.</title>
        <authorList>
            <person name="Goeker M."/>
        </authorList>
    </citation>
    <scope>NUCLEOTIDE SEQUENCE [LARGE SCALE GENOMIC DNA]</scope>
    <source>
        <strain evidence="9 10">DSM 25966</strain>
    </source>
</reference>
<dbReference type="PRINTS" id="PR00706">
    <property type="entry name" value="PYROGLUPTASE"/>
</dbReference>
<proteinExistence type="inferred from homology"/>
<protein>
    <recommendedName>
        <fullName evidence="2">Pyrrolidone-carboxylate peptidase</fullName>
    </recommendedName>
    <alternativeName>
        <fullName evidence="7">5-oxoprolyl-peptidase</fullName>
    </alternativeName>
    <alternativeName>
        <fullName evidence="8">Pyroglutamyl-peptidase I</fullName>
    </alternativeName>
</protein>
<dbReference type="EMBL" id="JACIDS010000004">
    <property type="protein sequence ID" value="MBB3932358.1"/>
    <property type="molecule type" value="Genomic_DNA"/>
</dbReference>